<feature type="transmembrane region" description="Helical" evidence="2">
    <location>
        <begin position="33"/>
        <end position="51"/>
    </location>
</feature>
<keyword evidence="2" id="KW-1133">Transmembrane helix</keyword>
<evidence type="ECO:0008006" key="5">
    <source>
        <dbReference type="Google" id="ProtNLM"/>
    </source>
</evidence>
<proteinExistence type="predicted"/>
<evidence type="ECO:0000313" key="4">
    <source>
        <dbReference type="Proteomes" id="UP000507470"/>
    </source>
</evidence>
<evidence type="ECO:0000256" key="1">
    <source>
        <dbReference type="SAM" id="MobiDB-lite"/>
    </source>
</evidence>
<keyword evidence="2" id="KW-0472">Membrane</keyword>
<dbReference type="OrthoDB" id="10360434at2759"/>
<feature type="transmembrane region" description="Helical" evidence="2">
    <location>
        <begin position="56"/>
        <end position="77"/>
    </location>
</feature>
<reference evidence="3 4" key="1">
    <citation type="submission" date="2020-06" db="EMBL/GenBank/DDBJ databases">
        <authorList>
            <person name="Li R."/>
            <person name="Bekaert M."/>
        </authorList>
    </citation>
    <scope>NUCLEOTIDE SEQUENCE [LARGE SCALE GENOMIC DNA]</scope>
    <source>
        <strain evidence="4">wild</strain>
    </source>
</reference>
<dbReference type="Proteomes" id="UP000507470">
    <property type="component" value="Unassembled WGS sequence"/>
</dbReference>
<evidence type="ECO:0000313" key="3">
    <source>
        <dbReference type="EMBL" id="CAC5401740.1"/>
    </source>
</evidence>
<accession>A0A6J8D3L6</accession>
<dbReference type="EMBL" id="CACVKT020006453">
    <property type="protein sequence ID" value="CAC5401740.1"/>
    <property type="molecule type" value="Genomic_DNA"/>
</dbReference>
<feature type="compositionally biased region" description="Basic and acidic residues" evidence="1">
    <location>
        <begin position="7"/>
        <end position="22"/>
    </location>
</feature>
<evidence type="ECO:0000256" key="2">
    <source>
        <dbReference type="SAM" id="Phobius"/>
    </source>
</evidence>
<keyword evidence="4" id="KW-1185">Reference proteome</keyword>
<dbReference type="AlphaFoldDB" id="A0A6J8D3L6"/>
<name>A0A6J8D3L6_MYTCO</name>
<gene>
    <name evidence="3" type="ORF">MCOR_35795</name>
</gene>
<feature type="region of interest" description="Disordered" evidence="1">
    <location>
        <begin position="1"/>
        <end position="22"/>
    </location>
</feature>
<sequence length="283" mass="31630">MASLKIQIDDNTKRNEDDHTDGYKKMETSMETVINLSWKYLFAMCILMHVIRKGMIFLVTFGLGFTVAYLTICGGFSCKQFQSHNSPTLDQQISNLTKKLGENQMNTADSMRVSVTMCLQGYHTVPENKSLQFSDVRAIPGIAEKDGVYVFNYPGLYLITVTIVSDSYDAQFMLFKNSDLKMKGLVSKHPQQQSNSSDLEHGVTIVVALQIDRDDSLRIVAEKTMTMSPYGTCLTICLVSIGIGFTVTRFTICGDFSCKLTQSHNSTKVDQQISSITKILSEI</sequence>
<protein>
    <recommendedName>
        <fullName evidence="5">C1q domain-containing protein</fullName>
    </recommendedName>
</protein>
<keyword evidence="2" id="KW-0812">Transmembrane</keyword>
<organism evidence="3 4">
    <name type="scientific">Mytilus coruscus</name>
    <name type="common">Sea mussel</name>
    <dbReference type="NCBI Taxonomy" id="42192"/>
    <lineage>
        <taxon>Eukaryota</taxon>
        <taxon>Metazoa</taxon>
        <taxon>Spiralia</taxon>
        <taxon>Lophotrochozoa</taxon>
        <taxon>Mollusca</taxon>
        <taxon>Bivalvia</taxon>
        <taxon>Autobranchia</taxon>
        <taxon>Pteriomorphia</taxon>
        <taxon>Mytilida</taxon>
        <taxon>Mytiloidea</taxon>
        <taxon>Mytilidae</taxon>
        <taxon>Mytilinae</taxon>
        <taxon>Mytilus</taxon>
    </lineage>
</organism>